<feature type="region of interest" description="Disordered" evidence="1">
    <location>
        <begin position="66"/>
        <end position="158"/>
    </location>
</feature>
<feature type="chain" id="PRO_5007526766" evidence="2">
    <location>
        <begin position="21"/>
        <end position="158"/>
    </location>
</feature>
<evidence type="ECO:0000313" key="3">
    <source>
        <dbReference type="EMBL" id="JAP97687.1"/>
    </source>
</evidence>
<reference evidence="3" key="1">
    <citation type="journal article" date="2016" name="Gigascience">
        <title>De novo construction of an expanded transcriptome assembly for the western tarnished plant bug, Lygus hesperus.</title>
        <authorList>
            <person name="Tassone E.E."/>
            <person name="Geib S.M."/>
            <person name="Hall B."/>
            <person name="Fabrick J.A."/>
            <person name="Brent C.S."/>
            <person name="Hull J.J."/>
        </authorList>
    </citation>
    <scope>NUCLEOTIDE SEQUENCE</scope>
</reference>
<evidence type="ECO:0000256" key="2">
    <source>
        <dbReference type="SAM" id="SignalP"/>
    </source>
</evidence>
<protein>
    <submittedName>
        <fullName evidence="3">Uncharacterized protein</fullName>
    </submittedName>
</protein>
<organism evidence="3">
    <name type="scientific">Lygus hesperus</name>
    <name type="common">Western plant bug</name>
    <dbReference type="NCBI Taxonomy" id="30085"/>
    <lineage>
        <taxon>Eukaryota</taxon>
        <taxon>Metazoa</taxon>
        <taxon>Ecdysozoa</taxon>
        <taxon>Arthropoda</taxon>
        <taxon>Hexapoda</taxon>
        <taxon>Insecta</taxon>
        <taxon>Pterygota</taxon>
        <taxon>Neoptera</taxon>
        <taxon>Paraneoptera</taxon>
        <taxon>Hemiptera</taxon>
        <taxon>Heteroptera</taxon>
        <taxon>Panheteroptera</taxon>
        <taxon>Cimicomorpha</taxon>
        <taxon>Miridae</taxon>
        <taxon>Mirini</taxon>
        <taxon>Lygus</taxon>
    </lineage>
</organism>
<feature type="signal peptide" evidence="2">
    <location>
        <begin position="1"/>
        <end position="20"/>
    </location>
</feature>
<gene>
    <name evidence="3" type="ORF">g.51944</name>
</gene>
<accession>A0A146KML8</accession>
<dbReference type="AlphaFoldDB" id="A0A146KML8"/>
<keyword evidence="2" id="KW-0732">Signal</keyword>
<proteinExistence type="predicted"/>
<evidence type="ECO:0000256" key="1">
    <source>
        <dbReference type="SAM" id="MobiDB-lite"/>
    </source>
</evidence>
<sequence>MRRVQIQAVVLILAAGAVTCGVVRYDQSQTGDYNVHLDLKNVELLAFLDDSSPSFGEYDYDYGELTLKPPAAQNSPSNSSSSEAPLLSSTEKTEDSSGAGADEEPQATSTAASTPTKPARRCGAGFYRDPTGRCRRQRRPGGIKLSGLLNQAKNKIAG</sequence>
<name>A0A146KML8_LYGHE</name>
<feature type="compositionally biased region" description="Low complexity" evidence="1">
    <location>
        <begin position="107"/>
        <end position="117"/>
    </location>
</feature>
<feature type="compositionally biased region" description="Polar residues" evidence="1">
    <location>
        <begin position="148"/>
        <end position="158"/>
    </location>
</feature>
<dbReference type="EMBL" id="GDHC01020941">
    <property type="protein sequence ID" value="JAP97687.1"/>
    <property type="molecule type" value="Transcribed_RNA"/>
</dbReference>
<feature type="compositionally biased region" description="Low complexity" evidence="1">
    <location>
        <begin position="69"/>
        <end position="89"/>
    </location>
</feature>